<dbReference type="EC" id="3.1.3.48" evidence="2"/>
<dbReference type="CDD" id="cd00047">
    <property type="entry name" value="PTPc"/>
    <property type="match status" value="1"/>
</dbReference>
<dbReference type="OrthoDB" id="5854685at2759"/>
<feature type="domain" description="Tyrosine-protein phosphatase" evidence="14">
    <location>
        <begin position="1008"/>
        <end position="1269"/>
    </location>
</feature>
<dbReference type="SUPFAM" id="SSF49265">
    <property type="entry name" value="Fibronectin type III"/>
    <property type="match status" value="4"/>
</dbReference>
<proteinExistence type="predicted"/>
<dbReference type="FunFam" id="3.90.190.10:FF:000102">
    <property type="entry name" value="Receptor-type tyrosine-protein phosphatase"/>
    <property type="match status" value="1"/>
</dbReference>
<evidence type="ECO:0000256" key="3">
    <source>
        <dbReference type="ARBA" id="ARBA00022692"/>
    </source>
</evidence>
<dbReference type="PROSITE" id="PS00383">
    <property type="entry name" value="TYR_PHOSPHATASE_1"/>
    <property type="match status" value="1"/>
</dbReference>
<keyword evidence="7 12" id="KW-1133">Transmembrane helix</keyword>
<feature type="compositionally biased region" description="Basic and acidic residues" evidence="11">
    <location>
        <begin position="1300"/>
        <end position="1309"/>
    </location>
</feature>
<keyword evidence="18" id="KW-1185">Reference proteome</keyword>
<evidence type="ECO:0000256" key="4">
    <source>
        <dbReference type="ARBA" id="ARBA00022729"/>
    </source>
</evidence>
<feature type="domain" description="Fibronectin type-III" evidence="16">
    <location>
        <begin position="293"/>
        <end position="390"/>
    </location>
</feature>
<evidence type="ECO:0000259" key="16">
    <source>
        <dbReference type="PROSITE" id="PS50853"/>
    </source>
</evidence>
<feature type="region of interest" description="Disordered" evidence="11">
    <location>
        <begin position="1290"/>
        <end position="1309"/>
    </location>
</feature>
<gene>
    <name evidence="17" type="ORF">PHYEVI_LOCUS4577</name>
</gene>
<evidence type="ECO:0000259" key="15">
    <source>
        <dbReference type="PROSITE" id="PS50056"/>
    </source>
</evidence>
<feature type="transmembrane region" description="Helical" evidence="12">
    <location>
        <begin position="937"/>
        <end position="961"/>
    </location>
</feature>
<keyword evidence="9" id="KW-0325">Glycoprotein</keyword>
<evidence type="ECO:0000313" key="18">
    <source>
        <dbReference type="Proteomes" id="UP001153712"/>
    </source>
</evidence>
<dbReference type="GO" id="GO:0016020">
    <property type="term" value="C:membrane"/>
    <property type="evidence" value="ECO:0007669"/>
    <property type="project" value="UniProtKB-SubCell"/>
</dbReference>
<evidence type="ECO:0000256" key="9">
    <source>
        <dbReference type="ARBA" id="ARBA00023180"/>
    </source>
</evidence>
<dbReference type="GO" id="GO:0004725">
    <property type="term" value="F:protein tyrosine phosphatase activity"/>
    <property type="evidence" value="ECO:0007669"/>
    <property type="project" value="UniProtKB-EC"/>
</dbReference>
<dbReference type="CDD" id="cd00063">
    <property type="entry name" value="FN3"/>
    <property type="match status" value="2"/>
</dbReference>
<dbReference type="Proteomes" id="UP001153712">
    <property type="component" value="Chromosome 2"/>
</dbReference>
<dbReference type="InterPro" id="IPR000242">
    <property type="entry name" value="PTP_cat"/>
</dbReference>
<dbReference type="GO" id="GO:0009653">
    <property type="term" value="P:anatomical structure morphogenesis"/>
    <property type="evidence" value="ECO:0007669"/>
    <property type="project" value="UniProtKB-ARBA"/>
</dbReference>
<dbReference type="InterPro" id="IPR003595">
    <property type="entry name" value="Tyr_Pase_cat"/>
</dbReference>
<evidence type="ECO:0000256" key="7">
    <source>
        <dbReference type="ARBA" id="ARBA00022989"/>
    </source>
</evidence>
<dbReference type="PANTHER" id="PTHR46957">
    <property type="entry name" value="CYTOKINE RECEPTOR"/>
    <property type="match status" value="1"/>
</dbReference>
<dbReference type="InterPro" id="IPR050713">
    <property type="entry name" value="RTP_Phos/Ushers"/>
</dbReference>
<dbReference type="SMART" id="SM00194">
    <property type="entry name" value="PTPc"/>
    <property type="match status" value="1"/>
</dbReference>
<keyword evidence="3 12" id="KW-0812">Transmembrane</keyword>
<keyword evidence="5" id="KW-0378">Hydrolase</keyword>
<evidence type="ECO:0000256" key="6">
    <source>
        <dbReference type="ARBA" id="ARBA00022912"/>
    </source>
</evidence>
<accession>A0A9N9XNC2</accession>
<dbReference type="PROSITE" id="PS50056">
    <property type="entry name" value="TYR_PHOSPHATASE_2"/>
    <property type="match status" value="1"/>
</dbReference>
<evidence type="ECO:0000256" key="13">
    <source>
        <dbReference type="SAM" id="SignalP"/>
    </source>
</evidence>
<sequence length="1309" mass="149179">MLKVLLLVVLHITLLHKNGVAQTTTEGVFHDEYDYISTTTTEDGVNVTISSETSDDIDNVDNEIKSNDLKNAYVSTTRHSFPSSTSTDEFSTISTTVGNVCAAPNLRYSNLRVFWEFETESCGEIAYVQFACNKLYNNQEDIKKFEFNVTNFWDINKPNEDLPTGIRYNCDVYATDEYNVRVSESTSIIIPPGSLEIRVTVNPTNISWTAPFENQTLTYNVTLEPFSTNRNVPPGCEESNENRDTFSYITPDTFYTFNESSIDYVASISTKFWNTIIENEETAFINATAAPSEPRNVSVREYFDENNEKQYELRWETPCQSNDEIKLYQLLITDSDETTIENKTVENDKNNAVNLTKLAPNANYSLQLFALGAAGEGGKSAIYQFYTTEITPSPTISITDTGSTYFTIEWSINESLIPYNYSVEIKNLGANYSRNSHCPEYPDPELYYTNKTSYNFTNARPFYNYNVTVTVAPDKISKKEEFVIITTTSSEPDVVTNLTFRVNNETLQGELQWKLPCDVNGLISNFEIIMSEKYTEDELETSETFIIPKTDFSRTWNLKPSHIYNIYIAITLEDGLQGDNATVLNYKTESGLPGLPVLSVSNVTNTSFQINWSRPEEKTGPIEYYELLLVPRPNYAIPPDCPIRNESLFLVFNKTSSIYANYSAPPDHAYAVSLRANTTKGFGNYSIITFVTDIGEPEKVRHVNTDISNDVSSASNVPNVLFSFDAPCNSFGTIMVYTLKYVGYRYPYENVTGTYQIPPRGSKITFDLKPEFVYEYQIEAINNKFRSVYRNRFEAPAGAPKTNVNASISVGDVTTESARIVLKKEYFDFYNGDVKYVALLLSEIVLNNDTHKWNFEKWPDLEEGTQQLTNCFWNPFESSNETVFTIGKGSNCTSPCICKNSVLKDDTRYILTIQAFNSDYYGNIKSIAFITDKISHLAVILGVIFGILFFFILALAGFFVWKKKLYKKITYISPRKSSSKSIEFSSTAVPPKKFIQYFRNTENRPDVLKNQFAEITEKSKEVQAQKTCHFAGLLENKRKNRYSNISPYDDTRVKLLIDEDDEIGSDYINASYIKGYSGTPEYIATQGPLSTTCRDFWKMVIQENVSIIVMVAQFVENNKDKCYKYFPKNHENLIVSDDMEIRCSTELHFGTYLVRNLQIRKDCQQVAVTHMQFLEWPDFNVPTGTEHMLQFIYKMRERLKLESGLVIVHCSAGVGRTGTLIAADMLLQNADAGKQLDVFDTVMGLRQQRTCMVQTLEQYIYLHRLIADHIDRPLTPDLNETNDPVYENMDILKNNPDSPLKAKEQESKF</sequence>
<dbReference type="InterPro" id="IPR036116">
    <property type="entry name" value="FN3_sf"/>
</dbReference>
<dbReference type="PRINTS" id="PR00700">
    <property type="entry name" value="PRTYPHPHTASE"/>
</dbReference>
<feature type="domain" description="Fibronectin type-III" evidence="16">
    <location>
        <begin position="391"/>
        <end position="493"/>
    </location>
</feature>
<dbReference type="SMART" id="SM00404">
    <property type="entry name" value="PTPc_motif"/>
    <property type="match status" value="1"/>
</dbReference>
<keyword evidence="8 12" id="KW-0472">Membrane</keyword>
<dbReference type="PROSITE" id="PS50853">
    <property type="entry name" value="FN3"/>
    <property type="match status" value="4"/>
</dbReference>
<evidence type="ECO:0000313" key="17">
    <source>
        <dbReference type="EMBL" id="CAG9858186.1"/>
    </source>
</evidence>
<comment type="subcellular location">
    <subcellularLocation>
        <location evidence="1">Membrane</location>
        <topology evidence="1">Single-pass membrane protein</topology>
    </subcellularLocation>
</comment>
<evidence type="ECO:0000256" key="10">
    <source>
        <dbReference type="ARBA" id="ARBA00051722"/>
    </source>
</evidence>
<dbReference type="PANTHER" id="PTHR46957:SF3">
    <property type="entry name" value="CYTOKINE RECEPTOR"/>
    <property type="match status" value="1"/>
</dbReference>
<dbReference type="InterPro" id="IPR003961">
    <property type="entry name" value="FN3_dom"/>
</dbReference>
<dbReference type="Gene3D" id="3.90.190.10">
    <property type="entry name" value="Protein tyrosine phosphatase superfamily"/>
    <property type="match status" value="1"/>
</dbReference>
<evidence type="ECO:0000256" key="11">
    <source>
        <dbReference type="SAM" id="MobiDB-lite"/>
    </source>
</evidence>
<evidence type="ECO:0000256" key="8">
    <source>
        <dbReference type="ARBA" id="ARBA00023136"/>
    </source>
</evidence>
<feature type="domain" description="Fibronectin type-III" evidence="16">
    <location>
        <begin position="592"/>
        <end position="697"/>
    </location>
</feature>
<keyword evidence="4 13" id="KW-0732">Signal</keyword>
<feature type="signal peptide" evidence="13">
    <location>
        <begin position="1"/>
        <end position="21"/>
    </location>
</feature>
<dbReference type="PROSITE" id="PS50055">
    <property type="entry name" value="TYR_PHOSPHATASE_PTP"/>
    <property type="match status" value="1"/>
</dbReference>
<dbReference type="Pfam" id="PF00041">
    <property type="entry name" value="fn3"/>
    <property type="match status" value="2"/>
</dbReference>
<keyword evidence="6" id="KW-0904">Protein phosphatase</keyword>
<organism evidence="17 18">
    <name type="scientific">Phyllotreta striolata</name>
    <name type="common">Striped flea beetle</name>
    <name type="synonym">Crioceris striolata</name>
    <dbReference type="NCBI Taxonomy" id="444603"/>
    <lineage>
        <taxon>Eukaryota</taxon>
        <taxon>Metazoa</taxon>
        <taxon>Ecdysozoa</taxon>
        <taxon>Arthropoda</taxon>
        <taxon>Hexapoda</taxon>
        <taxon>Insecta</taxon>
        <taxon>Pterygota</taxon>
        <taxon>Neoptera</taxon>
        <taxon>Endopterygota</taxon>
        <taxon>Coleoptera</taxon>
        <taxon>Polyphaga</taxon>
        <taxon>Cucujiformia</taxon>
        <taxon>Chrysomeloidea</taxon>
        <taxon>Chrysomelidae</taxon>
        <taxon>Galerucinae</taxon>
        <taxon>Alticini</taxon>
        <taxon>Phyllotreta</taxon>
    </lineage>
</organism>
<dbReference type="InterPro" id="IPR013783">
    <property type="entry name" value="Ig-like_fold"/>
</dbReference>
<feature type="chain" id="PRO_5040201990" description="protein-tyrosine-phosphatase" evidence="13">
    <location>
        <begin position="22"/>
        <end position="1309"/>
    </location>
</feature>
<dbReference type="Gene3D" id="2.60.40.10">
    <property type="entry name" value="Immunoglobulins"/>
    <property type="match status" value="3"/>
</dbReference>
<dbReference type="InterPro" id="IPR029021">
    <property type="entry name" value="Prot-tyrosine_phosphatase-like"/>
</dbReference>
<dbReference type="InterPro" id="IPR000387">
    <property type="entry name" value="Tyr_Pase_dom"/>
</dbReference>
<dbReference type="Pfam" id="PF00102">
    <property type="entry name" value="Y_phosphatase"/>
    <property type="match status" value="1"/>
</dbReference>
<evidence type="ECO:0000256" key="2">
    <source>
        <dbReference type="ARBA" id="ARBA00013064"/>
    </source>
</evidence>
<dbReference type="GO" id="GO:0048666">
    <property type="term" value="P:neuron development"/>
    <property type="evidence" value="ECO:0007669"/>
    <property type="project" value="UniProtKB-ARBA"/>
</dbReference>
<comment type="catalytic activity">
    <reaction evidence="10">
        <text>O-phospho-L-tyrosyl-[protein] + H2O = L-tyrosyl-[protein] + phosphate</text>
        <dbReference type="Rhea" id="RHEA:10684"/>
        <dbReference type="Rhea" id="RHEA-COMP:10136"/>
        <dbReference type="Rhea" id="RHEA-COMP:20101"/>
        <dbReference type="ChEBI" id="CHEBI:15377"/>
        <dbReference type="ChEBI" id="CHEBI:43474"/>
        <dbReference type="ChEBI" id="CHEBI:46858"/>
        <dbReference type="ChEBI" id="CHEBI:61978"/>
        <dbReference type="EC" id="3.1.3.48"/>
    </reaction>
</comment>
<dbReference type="SMART" id="SM00060">
    <property type="entry name" value="FN3"/>
    <property type="match status" value="6"/>
</dbReference>
<name>A0A9N9XNC2_PHYSR</name>
<evidence type="ECO:0000256" key="1">
    <source>
        <dbReference type="ARBA" id="ARBA00004167"/>
    </source>
</evidence>
<reference evidence="17" key="1">
    <citation type="submission" date="2022-01" db="EMBL/GenBank/DDBJ databases">
        <authorList>
            <person name="King R."/>
        </authorList>
    </citation>
    <scope>NUCLEOTIDE SEQUENCE</scope>
</reference>
<evidence type="ECO:0000256" key="12">
    <source>
        <dbReference type="SAM" id="Phobius"/>
    </source>
</evidence>
<dbReference type="InterPro" id="IPR016130">
    <property type="entry name" value="Tyr_Pase_AS"/>
</dbReference>
<evidence type="ECO:0000259" key="14">
    <source>
        <dbReference type="PROSITE" id="PS50055"/>
    </source>
</evidence>
<protein>
    <recommendedName>
        <fullName evidence="2">protein-tyrosine-phosphatase</fullName>
        <ecNumber evidence="2">3.1.3.48</ecNumber>
    </recommendedName>
</protein>
<dbReference type="SUPFAM" id="SSF52799">
    <property type="entry name" value="(Phosphotyrosine protein) phosphatases II"/>
    <property type="match status" value="1"/>
</dbReference>
<dbReference type="EMBL" id="OU900095">
    <property type="protein sequence ID" value="CAG9858186.1"/>
    <property type="molecule type" value="Genomic_DNA"/>
</dbReference>
<feature type="domain" description="Fibronectin type-III" evidence="16">
    <location>
        <begin position="494"/>
        <end position="591"/>
    </location>
</feature>
<feature type="domain" description="Tyrosine specific protein phosphatases" evidence="15">
    <location>
        <begin position="1186"/>
        <end position="1260"/>
    </location>
</feature>
<evidence type="ECO:0000256" key="5">
    <source>
        <dbReference type="ARBA" id="ARBA00022801"/>
    </source>
</evidence>